<evidence type="ECO:0000313" key="1">
    <source>
        <dbReference type="EMBL" id="BES82724.1"/>
    </source>
</evidence>
<dbReference type="EMBL" id="AP028907">
    <property type="protein sequence ID" value="BES82724.1"/>
    <property type="molecule type" value="Genomic_DNA"/>
</dbReference>
<organism evidence="1 2">
    <name type="scientific">Pyrodictium abyssi</name>
    <dbReference type="NCBI Taxonomy" id="54256"/>
    <lineage>
        <taxon>Archaea</taxon>
        <taxon>Thermoproteota</taxon>
        <taxon>Thermoprotei</taxon>
        <taxon>Desulfurococcales</taxon>
        <taxon>Pyrodictiaceae</taxon>
        <taxon>Pyrodictium</taxon>
    </lineage>
</organism>
<proteinExistence type="predicted"/>
<keyword evidence="2" id="KW-1185">Reference proteome</keyword>
<name>A0ABN6ZT26_9CREN</name>
<sequence length="57" mass="6289">MVYHASSIFDCTPHIMFDIWTTSSYMGTFDIETTSGLAEPPSGLEGRRVGLPTGFPY</sequence>
<gene>
    <name evidence="1" type="ORF">PABY_22910</name>
</gene>
<dbReference type="Proteomes" id="UP001341135">
    <property type="component" value="Chromosome"/>
</dbReference>
<protein>
    <submittedName>
        <fullName evidence="1">Uncharacterized protein</fullName>
    </submittedName>
</protein>
<evidence type="ECO:0000313" key="2">
    <source>
        <dbReference type="Proteomes" id="UP001341135"/>
    </source>
</evidence>
<reference evidence="1 2" key="1">
    <citation type="submission" date="2023-09" db="EMBL/GenBank/DDBJ databases">
        <title>Pyrofollis japonicus gen. nov. sp. nov., a novel member of the family Pyrodictiaceae isolated from the Iheya North hydrothermal field.</title>
        <authorList>
            <person name="Miyazaki U."/>
            <person name="Sanari M."/>
            <person name="Tame A."/>
            <person name="Kitajima M."/>
            <person name="Okamoto A."/>
            <person name="Sawayama S."/>
            <person name="Miyazaki J."/>
            <person name="Takai K."/>
            <person name="Nakagawa S."/>
        </authorList>
    </citation>
    <scope>NUCLEOTIDE SEQUENCE [LARGE SCALE GENOMIC DNA]</scope>
    <source>
        <strain evidence="1 2">AV2</strain>
    </source>
</reference>
<accession>A0ABN6ZT26</accession>